<keyword evidence="3" id="KW-0813">Transport</keyword>
<gene>
    <name evidence="11" type="ORF">ACFPZN_18340</name>
</gene>
<dbReference type="PANTHER" id="PTHR30472">
    <property type="entry name" value="FERRIC ENTEROBACTIN TRANSPORT SYSTEM PERMEASE PROTEIN"/>
    <property type="match status" value="1"/>
</dbReference>
<feature type="compositionally biased region" description="Pro residues" evidence="8">
    <location>
        <begin position="15"/>
        <end position="24"/>
    </location>
</feature>
<keyword evidence="12" id="KW-1185">Reference proteome</keyword>
<evidence type="ECO:0000256" key="4">
    <source>
        <dbReference type="ARBA" id="ARBA00022475"/>
    </source>
</evidence>
<dbReference type="Gene3D" id="1.10.3470.10">
    <property type="entry name" value="ABC transporter involved in vitamin B12 uptake, BtuC"/>
    <property type="match status" value="1"/>
</dbReference>
<evidence type="ECO:0000256" key="9">
    <source>
        <dbReference type="SAM" id="Phobius"/>
    </source>
</evidence>
<evidence type="ECO:0000256" key="5">
    <source>
        <dbReference type="ARBA" id="ARBA00022692"/>
    </source>
</evidence>
<evidence type="ECO:0000256" key="6">
    <source>
        <dbReference type="ARBA" id="ARBA00022989"/>
    </source>
</evidence>
<dbReference type="RefSeq" id="WP_378283210.1">
    <property type="nucleotide sequence ID" value="NZ_JBHSON010000023.1"/>
</dbReference>
<proteinExistence type="inferred from homology"/>
<dbReference type="InterPro" id="IPR002491">
    <property type="entry name" value="ABC_transptr_periplasmic_BD"/>
</dbReference>
<comment type="similarity">
    <text evidence="2">Belongs to the binding-protein-dependent transport system permease family. FecCD subfamily.</text>
</comment>
<feature type="transmembrane region" description="Helical" evidence="9">
    <location>
        <begin position="52"/>
        <end position="80"/>
    </location>
</feature>
<evidence type="ECO:0000256" key="2">
    <source>
        <dbReference type="ARBA" id="ARBA00007935"/>
    </source>
</evidence>
<keyword evidence="7 9" id="KW-0472">Membrane</keyword>
<dbReference type="Proteomes" id="UP001596074">
    <property type="component" value="Unassembled WGS sequence"/>
</dbReference>
<dbReference type="SUPFAM" id="SSF53807">
    <property type="entry name" value="Helical backbone' metal receptor"/>
    <property type="match status" value="1"/>
</dbReference>
<dbReference type="Pfam" id="PF01032">
    <property type="entry name" value="FecCD"/>
    <property type="match status" value="1"/>
</dbReference>
<feature type="transmembrane region" description="Helical" evidence="9">
    <location>
        <begin position="146"/>
        <end position="173"/>
    </location>
</feature>
<accession>A0ABW0ZY19</accession>
<protein>
    <submittedName>
        <fullName evidence="11">Iron chelate uptake ABC transporter family permease subunit</fullName>
    </submittedName>
</protein>
<name>A0ABW0ZY19_9ACTN</name>
<reference evidence="12" key="1">
    <citation type="journal article" date="2019" name="Int. J. Syst. Evol. Microbiol.">
        <title>The Global Catalogue of Microorganisms (GCM) 10K type strain sequencing project: providing services to taxonomists for standard genome sequencing and annotation.</title>
        <authorList>
            <consortium name="The Broad Institute Genomics Platform"/>
            <consortium name="The Broad Institute Genome Sequencing Center for Infectious Disease"/>
            <person name="Wu L."/>
            <person name="Ma J."/>
        </authorList>
    </citation>
    <scope>NUCLEOTIDE SEQUENCE [LARGE SCALE GENOMIC DNA]</scope>
    <source>
        <strain evidence="12">KCTC 42087</strain>
    </source>
</reference>
<sequence>MPLGSIFIAEEGRTMPPPPLPRPAPGAEAAARSDGTAPQAAPRPGRRPGSRVGLPVVCLALLAVLLASVVVAIGLGAAAVPPAETARYLWAALTGGRIAADEATTYQIVWQIRTPRVLLAALVGAGLSAVGVAIQAMVRNALADPFVLGVSSGASVGAVGVTVTGGLAGLGVYMHTESCYNYPGHPERVTPFEALYTDLERLGRIFGVEAIAAEDVIIKTAGGRNVFDGLDQRWTTVSWEAVAQAGPEVLIILDYGDRPAAKKIEFLRTSPHTRHLPAVRKNNFFVLDYNEGISGPRVIDGTEKFAKYLRTLRR</sequence>
<comment type="caution">
    <text evidence="11">The sequence shown here is derived from an EMBL/GenBank/DDBJ whole genome shotgun (WGS) entry which is preliminary data.</text>
</comment>
<dbReference type="Pfam" id="PF01497">
    <property type="entry name" value="Peripla_BP_2"/>
    <property type="match status" value="1"/>
</dbReference>
<evidence type="ECO:0000256" key="3">
    <source>
        <dbReference type="ARBA" id="ARBA00022448"/>
    </source>
</evidence>
<dbReference type="InterPro" id="IPR000522">
    <property type="entry name" value="ABC_transptr_permease_BtuC"/>
</dbReference>
<keyword evidence="4" id="KW-1003">Cell membrane</keyword>
<organism evidence="11 12">
    <name type="scientific">Actinomadura rugatobispora</name>
    <dbReference type="NCBI Taxonomy" id="1994"/>
    <lineage>
        <taxon>Bacteria</taxon>
        <taxon>Bacillati</taxon>
        <taxon>Actinomycetota</taxon>
        <taxon>Actinomycetes</taxon>
        <taxon>Streptosporangiales</taxon>
        <taxon>Thermomonosporaceae</taxon>
        <taxon>Actinomadura</taxon>
    </lineage>
</organism>
<dbReference type="EMBL" id="JBHSON010000023">
    <property type="protein sequence ID" value="MFC5747592.1"/>
    <property type="molecule type" value="Genomic_DNA"/>
</dbReference>
<evidence type="ECO:0000259" key="10">
    <source>
        <dbReference type="Pfam" id="PF01497"/>
    </source>
</evidence>
<dbReference type="Gene3D" id="3.40.50.1980">
    <property type="entry name" value="Nitrogenase molybdenum iron protein domain"/>
    <property type="match status" value="1"/>
</dbReference>
<evidence type="ECO:0000256" key="8">
    <source>
        <dbReference type="SAM" id="MobiDB-lite"/>
    </source>
</evidence>
<dbReference type="InterPro" id="IPR037294">
    <property type="entry name" value="ABC_BtuC-like"/>
</dbReference>
<dbReference type="SUPFAM" id="SSF81345">
    <property type="entry name" value="ABC transporter involved in vitamin B12 uptake, BtuC"/>
    <property type="match status" value="1"/>
</dbReference>
<feature type="domain" description="Fe/B12 periplasmic-binding" evidence="10">
    <location>
        <begin position="217"/>
        <end position="288"/>
    </location>
</feature>
<evidence type="ECO:0000313" key="11">
    <source>
        <dbReference type="EMBL" id="MFC5747592.1"/>
    </source>
</evidence>
<keyword evidence="6 9" id="KW-1133">Transmembrane helix</keyword>
<keyword evidence="5 9" id="KW-0812">Transmembrane</keyword>
<comment type="subcellular location">
    <subcellularLocation>
        <location evidence="1">Cell membrane</location>
        <topology evidence="1">Multi-pass membrane protein</topology>
    </subcellularLocation>
</comment>
<feature type="transmembrane region" description="Helical" evidence="9">
    <location>
        <begin position="117"/>
        <end position="134"/>
    </location>
</feature>
<dbReference type="PANTHER" id="PTHR30472:SF67">
    <property type="entry name" value="PERMEASE OF ABC TRANSPORTER-RELATED"/>
    <property type="match status" value="1"/>
</dbReference>
<evidence type="ECO:0000313" key="12">
    <source>
        <dbReference type="Proteomes" id="UP001596074"/>
    </source>
</evidence>
<feature type="region of interest" description="Disordered" evidence="8">
    <location>
        <begin position="11"/>
        <end position="49"/>
    </location>
</feature>
<evidence type="ECO:0000256" key="7">
    <source>
        <dbReference type="ARBA" id="ARBA00023136"/>
    </source>
</evidence>
<evidence type="ECO:0000256" key="1">
    <source>
        <dbReference type="ARBA" id="ARBA00004651"/>
    </source>
</evidence>